<dbReference type="OrthoDB" id="9762420at2"/>
<reference evidence="2 3" key="1">
    <citation type="submission" date="2019-04" db="EMBL/GenBank/DDBJ databases">
        <title>Chitiniphilus eburnea sp. nov., a novel chitinolytic bacterium isolated from aquaculture sludge.</title>
        <authorList>
            <person name="Sheng M."/>
        </authorList>
    </citation>
    <scope>NUCLEOTIDE SEQUENCE [LARGE SCALE GENOMIC DNA]</scope>
    <source>
        <strain evidence="2 3">HX-2-15</strain>
    </source>
</reference>
<evidence type="ECO:0000313" key="2">
    <source>
        <dbReference type="EMBL" id="TJZ64258.1"/>
    </source>
</evidence>
<dbReference type="Gene3D" id="2.40.50.230">
    <property type="entry name" value="Gp5 N-terminal domain"/>
    <property type="match status" value="1"/>
</dbReference>
<name>A0A4V5MQ89_9NEIS</name>
<dbReference type="EMBL" id="SUMF01000048">
    <property type="protein sequence ID" value="TJZ64258.1"/>
    <property type="molecule type" value="Genomic_DNA"/>
</dbReference>
<dbReference type="SUPFAM" id="SSF69255">
    <property type="entry name" value="gp5 N-terminal domain-like"/>
    <property type="match status" value="1"/>
</dbReference>
<protein>
    <recommendedName>
        <fullName evidence="1">Gp5/Type VI secretion system Vgr protein OB-fold domain-containing protein</fullName>
    </recommendedName>
</protein>
<accession>A0A4V5MQ89</accession>
<evidence type="ECO:0000313" key="3">
    <source>
        <dbReference type="Proteomes" id="UP000310016"/>
    </source>
</evidence>
<dbReference type="InterPro" id="IPR006531">
    <property type="entry name" value="Gp5/Vgr_OB"/>
</dbReference>
<proteinExistence type="predicted"/>
<dbReference type="RefSeq" id="WP_136775066.1">
    <property type="nucleotide sequence ID" value="NZ_CP156074.1"/>
</dbReference>
<feature type="domain" description="Gp5/Type VI secretion system Vgr protein OB-fold" evidence="1">
    <location>
        <begin position="59"/>
        <end position="96"/>
    </location>
</feature>
<dbReference type="InterPro" id="IPR037026">
    <property type="entry name" value="Vgr_OB-fold_dom_sf"/>
</dbReference>
<dbReference type="AlphaFoldDB" id="A0A4V5MQ89"/>
<dbReference type="Pfam" id="PF04717">
    <property type="entry name" value="Phage_base_V"/>
    <property type="match status" value="1"/>
</dbReference>
<dbReference type="Proteomes" id="UP000310016">
    <property type="component" value="Unassembled WGS sequence"/>
</dbReference>
<sequence>MSDPIAVIRAVVRDELRNLRLGDLGVVTSVFPHTDAGDVHHYECNVKLRESDLELRKVPIATPHIGMASCPAVGDLVLLTYVGGDPNRAVVIGRLYSENATPPLFDENEWRVHSPLEGATHIAIDKEESFVVTAGKTVVTVKKDGNVEVAGEADIQIEVKGNATIKCGDCTIDASGNIDLGTGGAGVITEASHKCYFTGKPLVPSQTVKAKG</sequence>
<organism evidence="2 3">
    <name type="scientific">Chitiniphilus eburneus</name>
    <dbReference type="NCBI Taxonomy" id="2571148"/>
    <lineage>
        <taxon>Bacteria</taxon>
        <taxon>Pseudomonadati</taxon>
        <taxon>Pseudomonadota</taxon>
        <taxon>Betaproteobacteria</taxon>
        <taxon>Neisseriales</taxon>
        <taxon>Chitinibacteraceae</taxon>
        <taxon>Chitiniphilus</taxon>
    </lineage>
</organism>
<evidence type="ECO:0000259" key="1">
    <source>
        <dbReference type="Pfam" id="PF04717"/>
    </source>
</evidence>
<keyword evidence="3" id="KW-1185">Reference proteome</keyword>
<gene>
    <name evidence="2" type="ORF">FAZ21_19290</name>
</gene>
<comment type="caution">
    <text evidence="2">The sequence shown here is derived from an EMBL/GenBank/DDBJ whole genome shotgun (WGS) entry which is preliminary data.</text>
</comment>